<keyword evidence="1" id="KW-1133">Transmembrane helix</keyword>
<sequence>MTNRTPSNMLNIFFIFAFDFCVRFNYFLL</sequence>
<dbReference type="EMBL" id="BK032514">
    <property type="protein sequence ID" value="DAF45477.1"/>
    <property type="molecule type" value="Genomic_DNA"/>
</dbReference>
<name>A0A8S5S389_9CAUD</name>
<protein>
    <submittedName>
        <fullName evidence="2">Uncharacterized protein</fullName>
    </submittedName>
</protein>
<organism evidence="2">
    <name type="scientific">Siphoviridae sp. ctBLh2</name>
    <dbReference type="NCBI Taxonomy" id="2827803"/>
    <lineage>
        <taxon>Viruses</taxon>
        <taxon>Duplodnaviria</taxon>
        <taxon>Heunggongvirae</taxon>
        <taxon>Uroviricota</taxon>
        <taxon>Caudoviricetes</taxon>
    </lineage>
</organism>
<keyword evidence="1" id="KW-0472">Membrane</keyword>
<reference evidence="2" key="1">
    <citation type="journal article" date="2021" name="Proc. Natl. Acad. Sci. U.S.A.">
        <title>A Catalog of Tens of Thousands of Viruses from Human Metagenomes Reveals Hidden Associations with Chronic Diseases.</title>
        <authorList>
            <person name="Tisza M.J."/>
            <person name="Buck C.B."/>
        </authorList>
    </citation>
    <scope>NUCLEOTIDE SEQUENCE</scope>
    <source>
        <strain evidence="2">CtBLh2</strain>
    </source>
</reference>
<feature type="transmembrane region" description="Helical" evidence="1">
    <location>
        <begin position="12"/>
        <end position="28"/>
    </location>
</feature>
<keyword evidence="1" id="KW-0812">Transmembrane</keyword>
<evidence type="ECO:0000256" key="1">
    <source>
        <dbReference type="SAM" id="Phobius"/>
    </source>
</evidence>
<evidence type="ECO:0000313" key="2">
    <source>
        <dbReference type="EMBL" id="DAF45477.1"/>
    </source>
</evidence>
<accession>A0A8S5S389</accession>
<proteinExistence type="predicted"/>